<feature type="active site" description="Proton acceptor" evidence="4">
    <location>
        <position position="304"/>
    </location>
</feature>
<gene>
    <name evidence="6" type="ORF">BAU17_04230</name>
</gene>
<evidence type="ECO:0000259" key="5">
    <source>
        <dbReference type="PROSITE" id="PS51635"/>
    </source>
</evidence>
<keyword evidence="7" id="KW-1185">Reference proteome</keyword>
<keyword evidence="3 4" id="KW-0443">Lipid metabolism</keyword>
<feature type="short sequence motif" description="GXGXXG" evidence="4">
    <location>
        <begin position="137"/>
        <end position="142"/>
    </location>
</feature>
<evidence type="ECO:0000256" key="3">
    <source>
        <dbReference type="ARBA" id="ARBA00023098"/>
    </source>
</evidence>
<reference evidence="6 7" key="1">
    <citation type="submission" date="2016-06" db="EMBL/GenBank/DDBJ databases">
        <title>Four novel species of enterococci isolated from chicken manure.</title>
        <authorList>
            <person name="Van Tyne D."/>
        </authorList>
    </citation>
    <scope>NUCLEOTIDE SEQUENCE [LARGE SCALE GENOMIC DNA]</scope>
    <source>
        <strain evidence="6 7">CU12B</strain>
    </source>
</reference>
<dbReference type="CDD" id="cd07209">
    <property type="entry name" value="Pat_hypo_Ecoli_Z1214_like"/>
    <property type="match status" value="1"/>
</dbReference>
<feature type="short sequence motif" description="DGA/G" evidence="4">
    <location>
        <begin position="304"/>
        <end position="306"/>
    </location>
</feature>
<evidence type="ECO:0000313" key="6">
    <source>
        <dbReference type="EMBL" id="KAF1304108.1"/>
    </source>
</evidence>
<feature type="short sequence motif" description="GXSXG" evidence="4">
    <location>
        <begin position="164"/>
        <end position="168"/>
    </location>
</feature>
<feature type="active site" description="Nucleophile" evidence="4">
    <location>
        <position position="166"/>
    </location>
</feature>
<dbReference type="InterPro" id="IPR002641">
    <property type="entry name" value="PNPLA_dom"/>
</dbReference>
<comment type="caution">
    <text evidence="6">The sequence shown here is derived from an EMBL/GenBank/DDBJ whole genome shotgun (WGS) entry which is preliminary data.</text>
</comment>
<evidence type="ECO:0000313" key="7">
    <source>
        <dbReference type="Proteomes" id="UP000782705"/>
    </source>
</evidence>
<evidence type="ECO:0000256" key="1">
    <source>
        <dbReference type="ARBA" id="ARBA00022801"/>
    </source>
</evidence>
<dbReference type="InterPro" id="IPR050301">
    <property type="entry name" value="NTE"/>
</dbReference>
<dbReference type="EMBL" id="MAEL01000035">
    <property type="protein sequence ID" value="KAF1304108.1"/>
    <property type="molecule type" value="Genomic_DNA"/>
</dbReference>
<dbReference type="PANTHER" id="PTHR14226:SF57">
    <property type="entry name" value="BLR7027 PROTEIN"/>
    <property type="match status" value="1"/>
</dbReference>
<dbReference type="Proteomes" id="UP000782705">
    <property type="component" value="Unassembled WGS sequence"/>
</dbReference>
<dbReference type="Gene3D" id="3.40.1090.10">
    <property type="entry name" value="Cytosolic phospholipase A2 catalytic domain"/>
    <property type="match status" value="2"/>
</dbReference>
<organism evidence="6 7">
    <name type="scientific">Candidatus Enterococcus willemsii</name>
    <dbReference type="NCBI Taxonomy" id="1857215"/>
    <lineage>
        <taxon>Bacteria</taxon>
        <taxon>Bacillati</taxon>
        <taxon>Bacillota</taxon>
        <taxon>Bacilli</taxon>
        <taxon>Lactobacillales</taxon>
        <taxon>Enterococcaceae</taxon>
        <taxon>Enterococcus</taxon>
    </lineage>
</organism>
<evidence type="ECO:0000256" key="4">
    <source>
        <dbReference type="PROSITE-ProRule" id="PRU01161"/>
    </source>
</evidence>
<dbReference type="SUPFAM" id="SSF52151">
    <property type="entry name" value="FabD/lysophospholipase-like"/>
    <property type="match status" value="1"/>
</dbReference>
<dbReference type="RefSeq" id="WP_161901978.1">
    <property type="nucleotide sequence ID" value="NZ_MAEL01000035.1"/>
</dbReference>
<feature type="domain" description="PNPLA" evidence="5">
    <location>
        <begin position="133"/>
        <end position="317"/>
    </location>
</feature>
<evidence type="ECO:0000256" key="2">
    <source>
        <dbReference type="ARBA" id="ARBA00022963"/>
    </source>
</evidence>
<keyword evidence="2 4" id="KW-0442">Lipid degradation</keyword>
<dbReference type="PANTHER" id="PTHR14226">
    <property type="entry name" value="NEUROPATHY TARGET ESTERASE/SWISS CHEESE D.MELANOGASTER"/>
    <property type="match status" value="1"/>
</dbReference>
<proteinExistence type="predicted"/>
<dbReference type="InterPro" id="IPR016035">
    <property type="entry name" value="Acyl_Trfase/lysoPLipase"/>
</dbReference>
<dbReference type="PROSITE" id="PS51635">
    <property type="entry name" value="PNPLA"/>
    <property type="match status" value="1"/>
</dbReference>
<dbReference type="Pfam" id="PF01734">
    <property type="entry name" value="Patatin"/>
    <property type="match status" value="1"/>
</dbReference>
<sequence>MFEKFYPSDWLRYPELMAGRLVLPFFPTHSEARRTLIQQVKAGQVWLLSTGQLLLALEGDKHVRITNLIQNPNNQLTWRKILTTVETFLRQQFVESVCFPLSVGELAKEWLLEQGYQVTDEGFYKLFHYRTALVLGGGGAKGAYQIGVWQALKAENISYDWITGTSVGALNGALILMDDIAIARDLWLSISTDKVLAFPEASATSATFTTLLQQVASLATTAVKDNGVSTKPLQDLLRATFDEEKMQQSKKKLFLCTTRFPALQEVVHEFDVKKGLDELAWLVASASFYPGMNPMEIDGEWYVDGGYRNNVPLDVAVAQGASECICVDVKGPGITKKVRLDAGIAQIDLRSPWSLGNLLVFDRERSETNYRLGYLETMKYFGHFQGYWYTFTKETVWQKEWQAFLRSLKSTPLQAILKQQDFWKKVGKIYQHKAPIEEGGLVFVELLARLFDVSPTHVYTKNQFLTALQNAQEKQSTSIGSLSIGEWMQQYQQRLPLSDKNQFDWFYQKLQKGTLSSQMVMFETILSVAAKFLHFLFQ</sequence>
<protein>
    <recommendedName>
        <fullName evidence="5">PNPLA domain-containing protein</fullName>
    </recommendedName>
</protein>
<keyword evidence="1 4" id="KW-0378">Hydrolase</keyword>
<name>A0ABQ6YZR9_9ENTE</name>
<accession>A0ABQ6YZR9</accession>